<protein>
    <recommendedName>
        <fullName evidence="3">Adhesin domain-containing protein</fullName>
    </recommendedName>
</protein>
<dbReference type="Proteomes" id="UP000831290">
    <property type="component" value="Chromosome"/>
</dbReference>
<evidence type="ECO:0000313" key="1">
    <source>
        <dbReference type="EMBL" id="UOB19142.1"/>
    </source>
</evidence>
<dbReference type="RefSeq" id="WP_255845759.1">
    <property type="nucleotide sequence ID" value="NZ_CP094358.1"/>
</dbReference>
<name>A0A9E6ZNI1_9FLAO</name>
<reference evidence="1" key="1">
    <citation type="submission" date="2022-03" db="EMBL/GenBank/DDBJ databases">
        <title>Description of Abyssus ytuae gen. nov., sp. nov., a novel member of the family Flavobacteriaceae isolated from the sediment of Mariana Trench.</title>
        <authorList>
            <person name="Zhang J."/>
            <person name="Xu X."/>
        </authorList>
    </citation>
    <scope>NUCLEOTIDE SEQUENCE</scope>
    <source>
        <strain evidence="1">MT3330</strain>
    </source>
</reference>
<evidence type="ECO:0000313" key="2">
    <source>
        <dbReference type="Proteomes" id="UP000831290"/>
    </source>
</evidence>
<keyword evidence="2" id="KW-1185">Reference proteome</keyword>
<accession>A0A9E6ZNI1</accession>
<dbReference type="AlphaFoldDB" id="A0A9E6ZNI1"/>
<dbReference type="KEGG" id="fbm:MQE35_07550"/>
<proteinExistence type="predicted"/>
<evidence type="ECO:0008006" key="3">
    <source>
        <dbReference type="Google" id="ProtNLM"/>
    </source>
</evidence>
<gene>
    <name evidence="1" type="ORF">MQE35_07550</name>
</gene>
<dbReference type="EMBL" id="CP094358">
    <property type="protein sequence ID" value="UOB19142.1"/>
    <property type="molecule type" value="Genomic_DNA"/>
</dbReference>
<organism evidence="1 2">
    <name type="scientific">Abyssalbus ytuae</name>
    <dbReference type="NCBI Taxonomy" id="2926907"/>
    <lineage>
        <taxon>Bacteria</taxon>
        <taxon>Pseudomonadati</taxon>
        <taxon>Bacteroidota</taxon>
        <taxon>Flavobacteriia</taxon>
        <taxon>Flavobacteriales</taxon>
        <taxon>Flavobacteriaceae</taxon>
        <taxon>Abyssalbus</taxon>
    </lineage>
</organism>
<sequence>MNFYQPYIRRVLLAGFTLLWLGFAYPQKKITKTVCAKSIDFVEINATQCFKVEIATHGHPEIKIMVVAGGEYQNDILISAKEEEGSLFLSPGLRPLFTNPNDKLSMHKILSVALTITVPENLAVNILGASTRITAAGKYKVIEVRNVEGDVALKNIAGRVLVNTVSGNIDLTMPSGSVDAYSKFGKVYLAGRYRGTNNYVLNTVKGSIYVNNNE</sequence>